<dbReference type="PANTHER" id="PTHR13939">
    <property type="entry name" value="NICOTINAMIDE-NUCLEOTIDE AMIDOHYDROLASE PNCC"/>
    <property type="match status" value="1"/>
</dbReference>
<organism evidence="3 4">
    <name type="scientific">Strongylus vulgaris</name>
    <name type="common">Blood worm</name>
    <dbReference type="NCBI Taxonomy" id="40348"/>
    <lineage>
        <taxon>Eukaryota</taxon>
        <taxon>Metazoa</taxon>
        <taxon>Ecdysozoa</taxon>
        <taxon>Nematoda</taxon>
        <taxon>Chromadorea</taxon>
        <taxon>Rhabditida</taxon>
        <taxon>Rhabditina</taxon>
        <taxon>Rhabditomorpha</taxon>
        <taxon>Strongyloidea</taxon>
        <taxon>Strongylidae</taxon>
        <taxon>Strongylus</taxon>
    </lineage>
</organism>
<feature type="domain" description="MoaB/Mog" evidence="2">
    <location>
        <begin position="2"/>
        <end position="92"/>
    </location>
</feature>
<sequence length="138" mass="15679">MDTNSHFICSKLHELGVQVKKISAIGDSVDDISDEIRQFSCRYDYVFTTGGVGPTHDDKTYLVRLSNVISLPGVPRFCERAFLELKEQLFPSSQVKPLYSKTLYTSRDERTFAEKLASLASKYEDIVEIGSYPVMKNR</sequence>
<dbReference type="InterPro" id="IPR050101">
    <property type="entry name" value="CinA"/>
</dbReference>
<dbReference type="Pfam" id="PF24102">
    <property type="entry name" value="FLAD1_M"/>
    <property type="match status" value="1"/>
</dbReference>
<keyword evidence="4" id="KW-1185">Reference proteome</keyword>
<name>A0A3P7JP72_STRVU</name>
<evidence type="ECO:0000259" key="2">
    <source>
        <dbReference type="SMART" id="SM00852"/>
    </source>
</evidence>
<gene>
    <name evidence="3" type="ORF">SVUK_LOCUS16817</name>
</gene>
<accession>A0A3P7JP72</accession>
<dbReference type="OrthoDB" id="270728at2759"/>
<evidence type="ECO:0000313" key="4">
    <source>
        <dbReference type="Proteomes" id="UP000270094"/>
    </source>
</evidence>
<dbReference type="SMART" id="SM00852">
    <property type="entry name" value="MoCF_biosynth"/>
    <property type="match status" value="1"/>
</dbReference>
<evidence type="ECO:0000256" key="1">
    <source>
        <dbReference type="ARBA" id="ARBA00007589"/>
    </source>
</evidence>
<comment type="similarity">
    <text evidence="1">In the N-terminal section; belongs to the MoaB/Mog family.</text>
</comment>
<dbReference type="PANTHER" id="PTHR13939:SF0">
    <property type="entry name" value="NMN AMIDOHYDROLASE-LIKE PROTEIN YFAY"/>
    <property type="match status" value="1"/>
</dbReference>
<dbReference type="SUPFAM" id="SSF53218">
    <property type="entry name" value="Molybdenum cofactor biosynthesis proteins"/>
    <property type="match status" value="1"/>
</dbReference>
<dbReference type="Gene3D" id="3.40.980.10">
    <property type="entry name" value="MoaB/Mog-like domain"/>
    <property type="match status" value="1"/>
</dbReference>
<dbReference type="EMBL" id="UYYB01114666">
    <property type="protein sequence ID" value="VDM81819.1"/>
    <property type="molecule type" value="Genomic_DNA"/>
</dbReference>
<dbReference type="AlphaFoldDB" id="A0A3P7JP72"/>
<dbReference type="InterPro" id="IPR001453">
    <property type="entry name" value="MoaB/Mog_dom"/>
</dbReference>
<protein>
    <recommendedName>
        <fullName evidence="2">MoaB/Mog domain-containing protein</fullName>
    </recommendedName>
</protein>
<dbReference type="Proteomes" id="UP000270094">
    <property type="component" value="Unassembled WGS sequence"/>
</dbReference>
<dbReference type="InterPro" id="IPR056596">
    <property type="entry name" value="FLAD1_M"/>
</dbReference>
<reference evidence="3 4" key="1">
    <citation type="submission" date="2018-11" db="EMBL/GenBank/DDBJ databases">
        <authorList>
            <consortium name="Pathogen Informatics"/>
        </authorList>
    </citation>
    <scope>NUCLEOTIDE SEQUENCE [LARGE SCALE GENOMIC DNA]</scope>
</reference>
<evidence type="ECO:0000313" key="3">
    <source>
        <dbReference type="EMBL" id="VDM81819.1"/>
    </source>
</evidence>
<dbReference type="Pfam" id="PF00994">
    <property type="entry name" value="MoCF_biosynth"/>
    <property type="match status" value="1"/>
</dbReference>
<proteinExistence type="inferred from homology"/>
<dbReference type="InterPro" id="IPR036425">
    <property type="entry name" value="MoaB/Mog-like_dom_sf"/>
</dbReference>